<proteinExistence type="predicted"/>
<dbReference type="Gramene" id="TuG1812G0200005462.01.T07">
    <property type="protein sequence ID" value="TuG1812G0200005462.01.T07.cds303820"/>
    <property type="gene ID" value="TuG1812G0200005462.01"/>
</dbReference>
<reference evidence="1" key="2">
    <citation type="submission" date="2018-03" db="EMBL/GenBank/DDBJ databases">
        <title>The Triticum urartu genome reveals the dynamic nature of wheat genome evolution.</title>
        <authorList>
            <person name="Ling H."/>
            <person name="Ma B."/>
            <person name="Shi X."/>
            <person name="Liu H."/>
            <person name="Dong L."/>
            <person name="Sun H."/>
            <person name="Cao Y."/>
            <person name="Gao Q."/>
            <person name="Zheng S."/>
            <person name="Li Y."/>
            <person name="Yu Y."/>
            <person name="Du H."/>
            <person name="Qi M."/>
            <person name="Li Y."/>
            <person name="Yu H."/>
            <person name="Cui Y."/>
            <person name="Wang N."/>
            <person name="Chen C."/>
            <person name="Wu H."/>
            <person name="Zhao Y."/>
            <person name="Zhang J."/>
            <person name="Li Y."/>
            <person name="Zhou W."/>
            <person name="Zhang B."/>
            <person name="Hu W."/>
            <person name="Eijk M."/>
            <person name="Tang J."/>
            <person name="Witsenboer H."/>
            <person name="Zhao S."/>
            <person name="Li Z."/>
            <person name="Zhang A."/>
            <person name="Wang D."/>
            <person name="Liang C."/>
        </authorList>
    </citation>
    <scope>NUCLEOTIDE SEQUENCE [LARGE SCALE GENOMIC DNA]</scope>
    <source>
        <strain evidence="1">cv. G1812</strain>
    </source>
</reference>
<name>A0A8R7TNE3_TRIUA</name>
<dbReference type="AlphaFoldDB" id="A0A8R7TNE3"/>
<evidence type="ECO:0000313" key="1">
    <source>
        <dbReference type="EnsemblPlants" id="TuG1812G0200005462.01.T07.cds303820"/>
    </source>
</evidence>
<evidence type="ECO:0000313" key="2">
    <source>
        <dbReference type="Proteomes" id="UP000015106"/>
    </source>
</evidence>
<sequence length="75" mass="8230">MPLIWPMWQKFDMEKMIPSLNLQFSSQDPVMEGSSAMSPLGEPSIPMIAACAPALSGVRIAVRGSQDILMYLTLC</sequence>
<dbReference type="Proteomes" id="UP000015106">
    <property type="component" value="Chromosome 2"/>
</dbReference>
<accession>A0A8R7TNE3</accession>
<reference evidence="2" key="1">
    <citation type="journal article" date="2013" name="Nature">
        <title>Draft genome of the wheat A-genome progenitor Triticum urartu.</title>
        <authorList>
            <person name="Ling H.Q."/>
            <person name="Zhao S."/>
            <person name="Liu D."/>
            <person name="Wang J."/>
            <person name="Sun H."/>
            <person name="Zhang C."/>
            <person name="Fan H."/>
            <person name="Li D."/>
            <person name="Dong L."/>
            <person name="Tao Y."/>
            <person name="Gao C."/>
            <person name="Wu H."/>
            <person name="Li Y."/>
            <person name="Cui Y."/>
            <person name="Guo X."/>
            <person name="Zheng S."/>
            <person name="Wang B."/>
            <person name="Yu K."/>
            <person name="Liang Q."/>
            <person name="Yang W."/>
            <person name="Lou X."/>
            <person name="Chen J."/>
            <person name="Feng M."/>
            <person name="Jian J."/>
            <person name="Zhang X."/>
            <person name="Luo G."/>
            <person name="Jiang Y."/>
            <person name="Liu J."/>
            <person name="Wang Z."/>
            <person name="Sha Y."/>
            <person name="Zhang B."/>
            <person name="Wu H."/>
            <person name="Tang D."/>
            <person name="Shen Q."/>
            <person name="Xue P."/>
            <person name="Zou S."/>
            <person name="Wang X."/>
            <person name="Liu X."/>
            <person name="Wang F."/>
            <person name="Yang Y."/>
            <person name="An X."/>
            <person name="Dong Z."/>
            <person name="Zhang K."/>
            <person name="Zhang X."/>
            <person name="Luo M.C."/>
            <person name="Dvorak J."/>
            <person name="Tong Y."/>
            <person name="Wang J."/>
            <person name="Yang H."/>
            <person name="Li Z."/>
            <person name="Wang D."/>
            <person name="Zhang A."/>
            <person name="Wang J."/>
        </authorList>
    </citation>
    <scope>NUCLEOTIDE SEQUENCE</scope>
    <source>
        <strain evidence="2">cv. G1812</strain>
    </source>
</reference>
<organism evidence="1 2">
    <name type="scientific">Triticum urartu</name>
    <name type="common">Red wild einkorn</name>
    <name type="synonym">Crithodium urartu</name>
    <dbReference type="NCBI Taxonomy" id="4572"/>
    <lineage>
        <taxon>Eukaryota</taxon>
        <taxon>Viridiplantae</taxon>
        <taxon>Streptophyta</taxon>
        <taxon>Embryophyta</taxon>
        <taxon>Tracheophyta</taxon>
        <taxon>Spermatophyta</taxon>
        <taxon>Magnoliopsida</taxon>
        <taxon>Liliopsida</taxon>
        <taxon>Poales</taxon>
        <taxon>Poaceae</taxon>
        <taxon>BOP clade</taxon>
        <taxon>Pooideae</taxon>
        <taxon>Triticodae</taxon>
        <taxon>Triticeae</taxon>
        <taxon>Triticinae</taxon>
        <taxon>Triticum</taxon>
    </lineage>
</organism>
<dbReference type="EnsemblPlants" id="TuG1812G0200005462.01.T07">
    <property type="protein sequence ID" value="TuG1812G0200005462.01.T07.cds303820"/>
    <property type="gene ID" value="TuG1812G0200005462.01"/>
</dbReference>
<reference evidence="1" key="3">
    <citation type="submission" date="2022-06" db="UniProtKB">
        <authorList>
            <consortium name="EnsemblPlants"/>
        </authorList>
    </citation>
    <scope>IDENTIFICATION</scope>
</reference>
<protein>
    <submittedName>
        <fullName evidence="1">Uncharacterized protein</fullName>
    </submittedName>
</protein>
<keyword evidence="2" id="KW-1185">Reference proteome</keyword>